<accession>A0A4R2K7P6</accession>
<dbReference type="InterPro" id="IPR051465">
    <property type="entry name" value="Cell_Envelope_Struct_Comp"/>
</dbReference>
<keyword evidence="1" id="KW-0677">Repeat</keyword>
<dbReference type="PROSITE" id="PS51272">
    <property type="entry name" value="SLH"/>
    <property type="match status" value="3"/>
</dbReference>
<evidence type="ECO:0000313" key="5">
    <source>
        <dbReference type="Proteomes" id="UP000294886"/>
    </source>
</evidence>
<evidence type="ECO:0000259" key="3">
    <source>
        <dbReference type="PROSITE" id="PS51272"/>
    </source>
</evidence>
<comment type="caution">
    <text evidence="4">The sequence shown here is derived from an EMBL/GenBank/DDBJ whole genome shotgun (WGS) entry which is preliminary data.</text>
</comment>
<protein>
    <submittedName>
        <fullName evidence="4">S-layer family protein</fullName>
    </submittedName>
</protein>
<organism evidence="4 5">
    <name type="scientific">Caldanaerobacter subterraneus</name>
    <dbReference type="NCBI Taxonomy" id="911092"/>
    <lineage>
        <taxon>Bacteria</taxon>
        <taxon>Bacillati</taxon>
        <taxon>Bacillota</taxon>
        <taxon>Clostridia</taxon>
        <taxon>Thermoanaerobacterales</taxon>
        <taxon>Thermoanaerobacteraceae</taxon>
        <taxon>Caldanaerobacter</taxon>
    </lineage>
</organism>
<dbReference type="Proteomes" id="UP000294886">
    <property type="component" value="Unassembled WGS sequence"/>
</dbReference>
<keyword evidence="2" id="KW-0732">Signal</keyword>
<dbReference type="AlphaFoldDB" id="A0A4R2K7P6"/>
<feature type="domain" description="SLH" evidence="3">
    <location>
        <begin position="356"/>
        <end position="419"/>
    </location>
</feature>
<gene>
    <name evidence="4" type="ORF">EV203_10174</name>
</gene>
<feature type="domain" description="SLH" evidence="3">
    <location>
        <begin position="421"/>
        <end position="484"/>
    </location>
</feature>
<feature type="signal peptide" evidence="2">
    <location>
        <begin position="1"/>
        <end position="23"/>
    </location>
</feature>
<evidence type="ECO:0000313" key="4">
    <source>
        <dbReference type="EMBL" id="TCO68604.1"/>
    </source>
</evidence>
<reference evidence="4 5" key="1">
    <citation type="submission" date="2019-03" db="EMBL/GenBank/DDBJ databases">
        <title>Genomic Encyclopedia of Type Strains, Phase IV (KMG-IV): sequencing the most valuable type-strain genomes for metagenomic binning, comparative biology and taxonomic classification.</title>
        <authorList>
            <person name="Goeker M."/>
        </authorList>
    </citation>
    <scope>NUCLEOTIDE SEQUENCE [LARGE SCALE GENOMIC DNA]</scope>
    <source>
        <strain evidence="4 5">DSM 13054</strain>
    </source>
</reference>
<evidence type="ECO:0000256" key="2">
    <source>
        <dbReference type="SAM" id="SignalP"/>
    </source>
</evidence>
<feature type="chain" id="PRO_5020732551" evidence="2">
    <location>
        <begin position="24"/>
        <end position="493"/>
    </location>
</feature>
<dbReference type="RefSeq" id="WP_009609606.1">
    <property type="nucleotide sequence ID" value="NZ_JBFNEK010000002.1"/>
</dbReference>
<dbReference type="InterPro" id="IPR001119">
    <property type="entry name" value="SLH_dom"/>
</dbReference>
<feature type="domain" description="SLH" evidence="3">
    <location>
        <begin position="283"/>
        <end position="345"/>
    </location>
</feature>
<evidence type="ECO:0000256" key="1">
    <source>
        <dbReference type="ARBA" id="ARBA00022737"/>
    </source>
</evidence>
<name>A0A4R2K7P6_9THEO</name>
<proteinExistence type="predicted"/>
<dbReference type="EMBL" id="SLWU01000001">
    <property type="protein sequence ID" value="TCO68604.1"/>
    <property type="molecule type" value="Genomic_DNA"/>
</dbReference>
<dbReference type="Pfam" id="PF00395">
    <property type="entry name" value="SLH"/>
    <property type="match status" value="3"/>
</dbReference>
<dbReference type="PANTHER" id="PTHR43308">
    <property type="entry name" value="OUTER MEMBRANE PROTEIN ALPHA-RELATED"/>
    <property type="match status" value="1"/>
</dbReference>
<sequence>MKKLAFAFFFVFLFSMFPANIFAYNSGFEAGISNEQEYKEVVFITGEPVVFSGFLKVTSSKRGDTTTTTYRYTLSTPSGDKLTRTLTFVTEEKQKPEYNQIIAETTLKNYTESIKIGGDTYTLDRNNGYIYQGSEVKSINPAVTYYAGNYSGSKVYRMNGNKGTVKVSIEDKTVGFSHKYGSAETHQMYYQIEATIGTGNNVKKWVGEVQVNVSFTDKSSIEYVENDPQYISFRGGYLLRRNSEDVMTYAYNLPKFDENGNEIGRNTGSNSLRLDGIYTENRLVVPEVRDISGTWGKDDINKLLSLEIFPKDSLYFGPKLYILRSDFAVAVAKAIGIAPYEPPKNALYSARKMPVEVSPFKDVPTNDPNYGYIKAANDVGLISGIGPSQFGPSLPLTRAQAAVIFIRALGLENLAPQGYFKTGFLDDSSIPLWAKRSVYVAREIGLVGGDTFGRFNPESYVTREEAASMISRMIDFMMKDLTFDYVERVLNFR</sequence>